<gene>
    <name evidence="2" type="ordered locus">Spica_0290</name>
</gene>
<organism evidence="2 3">
    <name type="scientific">Gracilinema caldarium (strain ATCC 51460 / DSM 7334 / H1)</name>
    <name type="common">Treponema caldarium</name>
    <dbReference type="NCBI Taxonomy" id="744872"/>
    <lineage>
        <taxon>Bacteria</taxon>
        <taxon>Pseudomonadati</taxon>
        <taxon>Spirochaetota</taxon>
        <taxon>Spirochaetia</taxon>
        <taxon>Spirochaetales</taxon>
        <taxon>Breznakiellaceae</taxon>
        <taxon>Gracilinema</taxon>
    </lineage>
</organism>
<accession>F8EZU3</accession>
<dbReference type="AlphaFoldDB" id="F8EZU3"/>
<dbReference type="OrthoDB" id="2111300at2"/>
<reference evidence="3" key="1">
    <citation type="journal article" date="2013" name="Stand. Genomic Sci.">
        <title>Genome sequence of the thermophilic fresh-water bacterium Spirochaeta caldaria type strain (H1(T)), reclassification of Spirochaeta caldaria, Spirochaeta stenostrepta, and Spirochaeta zuelzerae in the genus Treponema as Treponema caldaria comb. nov., Treponema stenostrepta comb. nov., and Treponema zuelzerae comb. nov., and emendation of the genus Treponema.</title>
        <authorList>
            <person name="Abt B."/>
            <person name="Goker M."/>
            <person name="Scheuner C."/>
            <person name="Han C."/>
            <person name="Lu M."/>
            <person name="Misra M."/>
            <person name="Lapidus A."/>
            <person name="Nolan M."/>
            <person name="Lucas S."/>
            <person name="Hammon N."/>
            <person name="Deshpande S."/>
            <person name="Cheng J.F."/>
            <person name="Tapia R."/>
            <person name="Goodwin L.A."/>
            <person name="Pitluck S."/>
            <person name="Liolios K."/>
            <person name="Pagani I."/>
            <person name="Ivanova N."/>
            <person name="Mavromatis K."/>
            <person name="Mikhailova N."/>
            <person name="Huntemann M."/>
            <person name="Pati A."/>
            <person name="Chen A."/>
            <person name="Palaniappan K."/>
            <person name="Land M."/>
            <person name="Hauser L."/>
            <person name="Jeffries C.D."/>
            <person name="Rohde M."/>
            <person name="Spring S."/>
            <person name="Gronow S."/>
            <person name="Detter J.C."/>
            <person name="Bristow J."/>
            <person name="Eisen J.A."/>
            <person name="Markowitz V."/>
            <person name="Hugenholtz P."/>
            <person name="Kyrpides N.C."/>
            <person name="Woyke T."/>
            <person name="Klenk H.P."/>
        </authorList>
    </citation>
    <scope>NUCLEOTIDE SEQUENCE</scope>
    <source>
        <strain evidence="3">ATCC 51460 / DSM 7334 / H1</strain>
    </source>
</reference>
<dbReference type="KEGG" id="scd:Spica_0290"/>
<feature type="signal peptide" evidence="1">
    <location>
        <begin position="1"/>
        <end position="27"/>
    </location>
</feature>
<name>F8EZU3_GRAC1</name>
<keyword evidence="3" id="KW-1185">Reference proteome</keyword>
<protein>
    <submittedName>
        <fullName evidence="2">Uncharacterized protein</fullName>
    </submittedName>
</protein>
<proteinExistence type="predicted"/>
<dbReference type="RefSeq" id="WP_013967768.1">
    <property type="nucleotide sequence ID" value="NC_015732.1"/>
</dbReference>
<dbReference type="EMBL" id="CP002868">
    <property type="protein sequence ID" value="AEJ18456.1"/>
    <property type="molecule type" value="Genomic_DNA"/>
</dbReference>
<evidence type="ECO:0000313" key="2">
    <source>
        <dbReference type="EMBL" id="AEJ18456.1"/>
    </source>
</evidence>
<dbReference type="Pfam" id="PF06980">
    <property type="entry name" value="DUF1302"/>
    <property type="match status" value="1"/>
</dbReference>
<sequence length="476" mass="53816">MKYGKLFRYTTVLGTVLCLLINQSVFAQFDELEQNKKSALEINGYIESSAQTFISQDDIEALGDEKDTGDRSEINTLARIDLHYKNSASEATIRLNLDPRYFSEKPENIVNEAYVDAYVGNVTLSAGKKKIVWGKGDELHVVDMINANDYRDFIFPKYIDRRIAEPLVHVTYNVSEFPLQIEAVWTPAMTADWVPSSGNWVPDQAVALKDVLEKYVGYQYSTIYSTGGAINSLQATQYLADHSSAEDFLPNTLSLDYSQYALRATGTVGIFDWGLSYYLGHFKTPSVTYNIYNTVNGPIIKNVELVYDRLQVFGLEGAFALGPWNVRMEGAYYLTKDTEGDDPAVKNNRLAWVAGFDIDIPIHNVNLNMQTQGVYILGSGYDVVGDVDYNSEGYRSDNKLVLKISDSFDHERIKPSVKAIYGVEYNEYLLIPELDWKIADELYVNVQAGWFFGDSHGAFDTFMDNDFVKLTARYNF</sequence>
<evidence type="ECO:0000313" key="3">
    <source>
        <dbReference type="Proteomes" id="UP000000503"/>
    </source>
</evidence>
<evidence type="ECO:0000256" key="1">
    <source>
        <dbReference type="SAM" id="SignalP"/>
    </source>
</evidence>
<dbReference type="HOGENOM" id="CLU_030185_0_0_12"/>
<dbReference type="STRING" id="744872.Spica_0290"/>
<dbReference type="Proteomes" id="UP000000503">
    <property type="component" value="Chromosome"/>
</dbReference>
<dbReference type="InterPro" id="IPR010727">
    <property type="entry name" value="DUF1302"/>
</dbReference>
<feature type="chain" id="PRO_5003376595" evidence="1">
    <location>
        <begin position="28"/>
        <end position="476"/>
    </location>
</feature>
<dbReference type="eggNOG" id="ENOG5032XTS">
    <property type="taxonomic scope" value="Bacteria"/>
</dbReference>
<keyword evidence="1" id="KW-0732">Signal</keyword>